<proteinExistence type="predicted"/>
<dbReference type="PANTHER" id="PTHR12475">
    <property type="match status" value="1"/>
</dbReference>
<sequence>MNLYLRLILIIIKSRFKPRLDFTELSVLKFHVLPNDLDINMHMNNGRYNSIMDLGRVDIMLRSGIVKILFKNRWIGIIGSIHTRFRRPLKLFQAYELHSQVIFWDEKWTWIEHKIYSKNKLICSALVQSLVRTKKANISSSELQKEINFNQPTIEITDEIKLLQQFSPLE</sequence>
<dbReference type="AlphaFoldDB" id="A0A3B0XNM2"/>
<organism evidence="1">
    <name type="scientific">hydrothermal vent metagenome</name>
    <dbReference type="NCBI Taxonomy" id="652676"/>
    <lineage>
        <taxon>unclassified sequences</taxon>
        <taxon>metagenomes</taxon>
        <taxon>ecological metagenomes</taxon>
    </lineage>
</organism>
<name>A0A3B0XNM2_9ZZZZ</name>
<dbReference type="InterPro" id="IPR029069">
    <property type="entry name" value="HotDog_dom_sf"/>
</dbReference>
<dbReference type="Gene3D" id="3.10.129.10">
    <property type="entry name" value="Hotdog Thioesterase"/>
    <property type="match status" value="1"/>
</dbReference>
<evidence type="ECO:0008006" key="2">
    <source>
        <dbReference type="Google" id="ProtNLM"/>
    </source>
</evidence>
<accession>A0A3B0XNM2</accession>
<dbReference type="InterPro" id="IPR051490">
    <property type="entry name" value="THEM6_lcsJ_thioesterase"/>
</dbReference>
<dbReference type="PANTHER" id="PTHR12475:SF4">
    <property type="entry name" value="PROTEIN THEM6"/>
    <property type="match status" value="1"/>
</dbReference>
<dbReference type="SUPFAM" id="SSF54637">
    <property type="entry name" value="Thioesterase/thiol ester dehydrase-isomerase"/>
    <property type="match status" value="1"/>
</dbReference>
<dbReference type="Pfam" id="PF13279">
    <property type="entry name" value="4HBT_2"/>
    <property type="match status" value="1"/>
</dbReference>
<evidence type="ECO:0000313" key="1">
    <source>
        <dbReference type="EMBL" id="VAW70075.1"/>
    </source>
</evidence>
<gene>
    <name evidence="1" type="ORF">MNBD_GAMMA09-689</name>
</gene>
<dbReference type="CDD" id="cd00586">
    <property type="entry name" value="4HBT"/>
    <property type="match status" value="1"/>
</dbReference>
<dbReference type="EMBL" id="UOFI01000186">
    <property type="protein sequence ID" value="VAW70075.1"/>
    <property type="molecule type" value="Genomic_DNA"/>
</dbReference>
<reference evidence="1" key="1">
    <citation type="submission" date="2018-06" db="EMBL/GenBank/DDBJ databases">
        <authorList>
            <person name="Zhirakovskaya E."/>
        </authorList>
    </citation>
    <scope>NUCLEOTIDE SEQUENCE</scope>
</reference>
<protein>
    <recommendedName>
        <fullName evidence="2">Mesenchymal stem cell protein DSCD75</fullName>
    </recommendedName>
</protein>